<accession>A0A914A725</accession>
<evidence type="ECO:0000256" key="4">
    <source>
        <dbReference type="ARBA" id="ARBA00022679"/>
    </source>
</evidence>
<dbReference type="Proteomes" id="UP000887568">
    <property type="component" value="Unplaced"/>
</dbReference>
<dbReference type="OMA" id="WIAFAVE"/>
<keyword evidence="7 11" id="KW-1133">Transmembrane helix</keyword>
<dbReference type="InterPro" id="IPR038577">
    <property type="entry name" value="GT10-like_C_sf"/>
</dbReference>
<organism evidence="13 14">
    <name type="scientific">Patiria miniata</name>
    <name type="common">Bat star</name>
    <name type="synonym">Asterina miniata</name>
    <dbReference type="NCBI Taxonomy" id="46514"/>
    <lineage>
        <taxon>Eukaryota</taxon>
        <taxon>Metazoa</taxon>
        <taxon>Echinodermata</taxon>
        <taxon>Eleutherozoa</taxon>
        <taxon>Asterozoa</taxon>
        <taxon>Asteroidea</taxon>
        <taxon>Valvatacea</taxon>
        <taxon>Valvatida</taxon>
        <taxon>Asterinidae</taxon>
        <taxon>Patiria</taxon>
    </lineage>
</organism>
<keyword evidence="3 11" id="KW-0328">Glycosyltransferase</keyword>
<dbReference type="InterPro" id="IPR055270">
    <property type="entry name" value="Glyco_tran_10_C"/>
</dbReference>
<dbReference type="FunFam" id="3.40.50.11660:FF:000002">
    <property type="entry name" value="Alpha-(1,3)-fucosyltransferase"/>
    <property type="match status" value="1"/>
</dbReference>
<evidence type="ECO:0000256" key="6">
    <source>
        <dbReference type="ARBA" id="ARBA00022968"/>
    </source>
</evidence>
<dbReference type="OrthoDB" id="427096at2759"/>
<dbReference type="PANTHER" id="PTHR11929:SF145">
    <property type="entry name" value="ALPHA-(1,3)-FUCOSYLTRANSFERASE FUT-1"/>
    <property type="match status" value="1"/>
</dbReference>
<keyword evidence="11" id="KW-0333">Golgi apparatus</keyword>
<keyword evidence="4 11" id="KW-0808">Transferase</keyword>
<evidence type="ECO:0000256" key="9">
    <source>
        <dbReference type="ARBA" id="ARBA00023180"/>
    </source>
</evidence>
<reference evidence="13" key="1">
    <citation type="submission" date="2022-11" db="UniProtKB">
        <authorList>
            <consortium name="EnsemblMetazoa"/>
        </authorList>
    </citation>
    <scope>IDENTIFICATION</scope>
</reference>
<evidence type="ECO:0000313" key="14">
    <source>
        <dbReference type="Proteomes" id="UP000887568"/>
    </source>
</evidence>
<dbReference type="EnsemblMetazoa" id="XM_038203670.1">
    <property type="protein sequence ID" value="XP_038059598.1"/>
    <property type="gene ID" value="LOC119730678"/>
</dbReference>
<evidence type="ECO:0000256" key="10">
    <source>
        <dbReference type="ARBA" id="ARBA00060399"/>
    </source>
</evidence>
<evidence type="ECO:0000256" key="1">
    <source>
        <dbReference type="ARBA" id="ARBA00004922"/>
    </source>
</evidence>
<keyword evidence="5 11" id="KW-0812">Transmembrane</keyword>
<dbReference type="GeneID" id="119730678"/>
<dbReference type="PANTHER" id="PTHR11929">
    <property type="entry name" value="ALPHA- 1,3 -FUCOSYLTRANSFERASE"/>
    <property type="match status" value="1"/>
</dbReference>
<evidence type="ECO:0000313" key="13">
    <source>
        <dbReference type="EnsemblMetazoa" id="XP_038059598.1"/>
    </source>
</evidence>
<evidence type="ECO:0000259" key="12">
    <source>
        <dbReference type="Pfam" id="PF00852"/>
    </source>
</evidence>
<dbReference type="RefSeq" id="XP_038059598.1">
    <property type="nucleotide sequence ID" value="XM_038203670.1"/>
</dbReference>
<evidence type="ECO:0000256" key="7">
    <source>
        <dbReference type="ARBA" id="ARBA00022989"/>
    </source>
</evidence>
<dbReference type="AlphaFoldDB" id="A0A914A725"/>
<feature type="transmembrane region" description="Helical" evidence="11">
    <location>
        <begin position="20"/>
        <end position="41"/>
    </location>
</feature>
<evidence type="ECO:0000256" key="3">
    <source>
        <dbReference type="ARBA" id="ARBA00022676"/>
    </source>
</evidence>
<feature type="domain" description="Fucosyltransferase C-terminal" evidence="12">
    <location>
        <begin position="245"/>
        <end position="411"/>
    </location>
</feature>
<comment type="pathway">
    <text evidence="1">Protein modification; protein glycosylation.</text>
</comment>
<sequence>MYYLPKRKIYKVLRSIFRRVVVPILTAILVVLILYCCYLTLTNHQLGNPLRSFQSLHSVLGEDGFYLHDRRDFMTRYRLDSVANGSTVFREILLYGGINNMEDFPELSDILSLFSTGIPGSYRHRATVFCPNQQTVVGLTVSTEIEEFRTKDAVVFGMMPKMLAGNLGILVNLDAPMGQTWVYFSTESPFRALRWVKDLRFSQLRYHKLMTYNSNSDIPCPFGYTITNKTSGAKRKFLAKRNFAKGKSKLIAWMASNCEEIFWPRNEFVERVRELVRVDTYGRCGAKDCLPRGSEQCKQLLGEYKFYLTLANTECRDYITEKFWDTSLKYGIVPVVGGAPRQDFERVAPPHSFIHIADFQSIKELVDFLLLLDTNDAMYNKYFEWKQTTGVQTQFPPKPELFCEILPHLNDGFNKVVRPLRVLGDSTWFKSCRNKVNISSAVRVRARVIDNNFDKWTPWRL</sequence>
<evidence type="ECO:0000256" key="11">
    <source>
        <dbReference type="RuleBase" id="RU003832"/>
    </source>
</evidence>
<dbReference type="EC" id="2.4.1.-" evidence="11"/>
<dbReference type="SUPFAM" id="SSF53756">
    <property type="entry name" value="UDP-Glycosyltransferase/glycogen phosphorylase"/>
    <property type="match status" value="1"/>
</dbReference>
<dbReference type="Pfam" id="PF00852">
    <property type="entry name" value="Glyco_transf_10"/>
    <property type="match status" value="1"/>
</dbReference>
<dbReference type="Gene3D" id="3.40.50.11660">
    <property type="entry name" value="Glycosyl transferase family 10, C-terminal domain"/>
    <property type="match status" value="1"/>
</dbReference>
<evidence type="ECO:0000256" key="5">
    <source>
        <dbReference type="ARBA" id="ARBA00022692"/>
    </source>
</evidence>
<proteinExistence type="inferred from homology"/>
<comment type="similarity">
    <text evidence="2 11">Belongs to the glycosyltransferase 10 family.</text>
</comment>
<dbReference type="GO" id="GO:0046920">
    <property type="term" value="F:alpha-(1-&gt;3)-fucosyltransferase activity"/>
    <property type="evidence" value="ECO:0007669"/>
    <property type="project" value="TreeGrafter"/>
</dbReference>
<keyword evidence="14" id="KW-1185">Reference proteome</keyword>
<comment type="subcellular location">
    <subcellularLocation>
        <location evidence="10">Endomembrane system</location>
        <topology evidence="10">Single-pass type II membrane protein</topology>
    </subcellularLocation>
    <subcellularLocation>
        <location evidence="11">Golgi apparatus</location>
        <location evidence="11">Golgi stack membrane</location>
        <topology evidence="11">Single-pass type II membrane protein</topology>
    </subcellularLocation>
</comment>
<protein>
    <recommendedName>
        <fullName evidence="11">Fucosyltransferase</fullName>
        <ecNumber evidence="11">2.4.1.-</ecNumber>
    </recommendedName>
</protein>
<keyword evidence="8 11" id="KW-0472">Membrane</keyword>
<dbReference type="GO" id="GO:0032580">
    <property type="term" value="C:Golgi cisterna membrane"/>
    <property type="evidence" value="ECO:0007669"/>
    <property type="project" value="UniProtKB-SubCell"/>
</dbReference>
<evidence type="ECO:0000256" key="8">
    <source>
        <dbReference type="ARBA" id="ARBA00023136"/>
    </source>
</evidence>
<evidence type="ECO:0000256" key="2">
    <source>
        <dbReference type="ARBA" id="ARBA00008919"/>
    </source>
</evidence>
<keyword evidence="9" id="KW-0325">Glycoprotein</keyword>
<keyword evidence="6" id="KW-0735">Signal-anchor</keyword>
<name>A0A914A725_PATMI</name>
<dbReference type="InterPro" id="IPR001503">
    <property type="entry name" value="Glyco_trans_10"/>
</dbReference>